<reference evidence="21 22" key="1">
    <citation type="submission" date="2019-09" db="EMBL/GenBank/DDBJ databases">
        <authorList>
            <person name="Cremers G."/>
        </authorList>
    </citation>
    <scope>NUCLEOTIDE SEQUENCE [LARGE SCALE GENOMIC DNA]</scope>
    <source>
        <strain evidence="21">4A</strain>
    </source>
</reference>
<keyword evidence="5 16" id="KW-0963">Cytoplasm</keyword>
<dbReference type="FunFam" id="3.30.470.20:FF:000008">
    <property type="entry name" value="D-alanine--D-alanine ligase"/>
    <property type="match status" value="1"/>
</dbReference>
<dbReference type="PANTHER" id="PTHR23132:SF23">
    <property type="entry name" value="D-ALANINE--D-ALANINE LIGASE B"/>
    <property type="match status" value="1"/>
</dbReference>
<evidence type="ECO:0000256" key="4">
    <source>
        <dbReference type="ARBA" id="ARBA00012216"/>
    </source>
</evidence>
<dbReference type="GO" id="GO:0005737">
    <property type="term" value="C:cytoplasm"/>
    <property type="evidence" value="ECO:0007669"/>
    <property type="project" value="UniProtKB-SubCell"/>
</dbReference>
<dbReference type="InterPro" id="IPR011761">
    <property type="entry name" value="ATP-grasp"/>
</dbReference>
<evidence type="ECO:0000256" key="11">
    <source>
        <dbReference type="ARBA" id="ARBA00022960"/>
    </source>
</evidence>
<protein>
    <recommendedName>
        <fullName evidence="4 16">D-alanine--D-alanine ligase</fullName>
        <ecNumber evidence="4 16">6.3.2.4</ecNumber>
    </recommendedName>
    <alternativeName>
        <fullName evidence="16">D-Ala-D-Ala ligase</fullName>
    </alternativeName>
    <alternativeName>
        <fullName evidence="16">D-alanylalanine synthetase</fullName>
    </alternativeName>
</protein>
<dbReference type="Gene3D" id="3.30.1490.20">
    <property type="entry name" value="ATP-grasp fold, A domain"/>
    <property type="match status" value="1"/>
</dbReference>
<keyword evidence="14 16" id="KW-0961">Cell wall biogenesis/degradation</keyword>
<dbReference type="PANTHER" id="PTHR23132">
    <property type="entry name" value="D-ALANINE--D-ALANINE LIGASE"/>
    <property type="match status" value="1"/>
</dbReference>
<dbReference type="PROSITE" id="PS50975">
    <property type="entry name" value="ATP_GRASP"/>
    <property type="match status" value="1"/>
</dbReference>
<evidence type="ECO:0000259" key="20">
    <source>
        <dbReference type="PROSITE" id="PS50975"/>
    </source>
</evidence>
<dbReference type="Gene3D" id="3.30.470.20">
    <property type="entry name" value="ATP-grasp fold, B domain"/>
    <property type="match status" value="1"/>
</dbReference>
<comment type="pathway">
    <text evidence="16">Cell wall biogenesis; peptidoglycan biosynthesis.</text>
</comment>
<accession>A0A5E6M5G5</accession>
<comment type="catalytic activity">
    <reaction evidence="15 16">
        <text>2 D-alanine + ATP = D-alanyl-D-alanine + ADP + phosphate + H(+)</text>
        <dbReference type="Rhea" id="RHEA:11224"/>
        <dbReference type="ChEBI" id="CHEBI:15378"/>
        <dbReference type="ChEBI" id="CHEBI:30616"/>
        <dbReference type="ChEBI" id="CHEBI:43474"/>
        <dbReference type="ChEBI" id="CHEBI:57416"/>
        <dbReference type="ChEBI" id="CHEBI:57822"/>
        <dbReference type="ChEBI" id="CHEBI:456216"/>
        <dbReference type="EC" id="6.3.2.4"/>
    </reaction>
</comment>
<dbReference type="AlphaFoldDB" id="A0A5E6M5G5"/>
<dbReference type="InterPro" id="IPR000291">
    <property type="entry name" value="D-Ala_lig_Van_CS"/>
</dbReference>
<comment type="subcellular location">
    <subcellularLocation>
        <location evidence="2 16">Cytoplasm</location>
    </subcellularLocation>
</comment>
<evidence type="ECO:0000313" key="21">
    <source>
        <dbReference type="EMBL" id="VVM04585.1"/>
    </source>
</evidence>
<dbReference type="GO" id="GO:0008716">
    <property type="term" value="F:D-alanine-D-alanine ligase activity"/>
    <property type="evidence" value="ECO:0007669"/>
    <property type="project" value="UniProtKB-UniRule"/>
</dbReference>
<name>A0A5E6M5G5_9BACT</name>
<keyword evidence="13 18" id="KW-0464">Manganese</keyword>
<dbReference type="OrthoDB" id="9813261at2"/>
<dbReference type="EMBL" id="CABFVA020000006">
    <property type="protein sequence ID" value="VVM04585.1"/>
    <property type="molecule type" value="Genomic_DNA"/>
</dbReference>
<evidence type="ECO:0000256" key="17">
    <source>
        <dbReference type="PIRSR" id="PIRSR039102-1"/>
    </source>
</evidence>
<comment type="function">
    <text evidence="16">Cell wall formation.</text>
</comment>
<dbReference type="RefSeq" id="WP_142659051.1">
    <property type="nucleotide sequence ID" value="NZ_CABFVA020000006.1"/>
</dbReference>
<evidence type="ECO:0000256" key="7">
    <source>
        <dbReference type="ARBA" id="ARBA00022723"/>
    </source>
</evidence>
<evidence type="ECO:0000256" key="1">
    <source>
        <dbReference type="ARBA" id="ARBA00001936"/>
    </source>
</evidence>
<feature type="domain" description="ATP-grasp" evidence="20">
    <location>
        <begin position="101"/>
        <end position="291"/>
    </location>
</feature>
<comment type="cofactor">
    <cofactor evidence="18">
        <name>Mg(2+)</name>
        <dbReference type="ChEBI" id="CHEBI:18420"/>
    </cofactor>
    <cofactor evidence="18">
        <name>Mn(2+)</name>
        <dbReference type="ChEBI" id="CHEBI:29035"/>
    </cofactor>
    <text evidence="18">Binds 2 magnesium or manganese ions per subunit.</text>
</comment>
<evidence type="ECO:0000256" key="16">
    <source>
        <dbReference type="HAMAP-Rule" id="MF_00047"/>
    </source>
</evidence>
<keyword evidence="12 16" id="KW-0573">Peptidoglycan synthesis</keyword>
<keyword evidence="8 19" id="KW-0547">Nucleotide-binding</keyword>
<feature type="binding site" evidence="18">
    <location>
        <position position="245"/>
    </location>
    <ligand>
        <name>Mg(2+)</name>
        <dbReference type="ChEBI" id="CHEBI:18420"/>
        <label>1</label>
    </ligand>
</feature>
<feature type="active site" evidence="17">
    <location>
        <position position="269"/>
    </location>
</feature>
<evidence type="ECO:0000256" key="19">
    <source>
        <dbReference type="PROSITE-ProRule" id="PRU00409"/>
    </source>
</evidence>
<dbReference type="NCBIfam" id="NF002378">
    <property type="entry name" value="PRK01372.1"/>
    <property type="match status" value="1"/>
</dbReference>
<keyword evidence="7 18" id="KW-0479">Metal-binding</keyword>
<dbReference type="InterPro" id="IPR011127">
    <property type="entry name" value="Dala_Dala_lig_N"/>
</dbReference>
<organism evidence="21 22">
    <name type="scientific">Methylacidimicrobium tartarophylax</name>
    <dbReference type="NCBI Taxonomy" id="1041768"/>
    <lineage>
        <taxon>Bacteria</taxon>
        <taxon>Pseudomonadati</taxon>
        <taxon>Verrucomicrobiota</taxon>
        <taxon>Methylacidimicrobium</taxon>
    </lineage>
</organism>
<feature type="binding site" evidence="18">
    <location>
        <position position="260"/>
    </location>
    <ligand>
        <name>Mg(2+)</name>
        <dbReference type="ChEBI" id="CHEBI:18420"/>
        <label>2</label>
    </ligand>
</feature>
<dbReference type="GO" id="GO:0009252">
    <property type="term" value="P:peptidoglycan biosynthetic process"/>
    <property type="evidence" value="ECO:0007669"/>
    <property type="project" value="UniProtKB-UniRule"/>
</dbReference>
<evidence type="ECO:0000313" key="22">
    <source>
        <dbReference type="Proteomes" id="UP000334923"/>
    </source>
</evidence>
<evidence type="ECO:0000256" key="3">
    <source>
        <dbReference type="ARBA" id="ARBA00010871"/>
    </source>
</evidence>
<feature type="active site" evidence="17">
    <location>
        <position position="17"/>
    </location>
</feature>
<evidence type="ECO:0000256" key="2">
    <source>
        <dbReference type="ARBA" id="ARBA00004496"/>
    </source>
</evidence>
<keyword evidence="10 18" id="KW-0460">Magnesium</keyword>
<comment type="cofactor">
    <cofactor evidence="1">
        <name>Mn(2+)</name>
        <dbReference type="ChEBI" id="CHEBI:29035"/>
    </cofactor>
</comment>
<evidence type="ECO:0000256" key="18">
    <source>
        <dbReference type="PIRSR" id="PIRSR039102-3"/>
    </source>
</evidence>
<dbReference type="PROSITE" id="PS00844">
    <property type="entry name" value="DALA_DALA_LIGASE_2"/>
    <property type="match status" value="1"/>
</dbReference>
<evidence type="ECO:0000256" key="12">
    <source>
        <dbReference type="ARBA" id="ARBA00022984"/>
    </source>
</evidence>
<evidence type="ECO:0000256" key="5">
    <source>
        <dbReference type="ARBA" id="ARBA00022490"/>
    </source>
</evidence>
<dbReference type="GO" id="GO:0008360">
    <property type="term" value="P:regulation of cell shape"/>
    <property type="evidence" value="ECO:0007669"/>
    <property type="project" value="UniProtKB-KW"/>
</dbReference>
<evidence type="ECO:0000256" key="15">
    <source>
        <dbReference type="ARBA" id="ARBA00047614"/>
    </source>
</evidence>
<evidence type="ECO:0000256" key="9">
    <source>
        <dbReference type="ARBA" id="ARBA00022840"/>
    </source>
</evidence>
<gene>
    <name evidence="16 21" type="primary">ddl</name>
    <name evidence="21" type="ORF">MAMT_00166</name>
</gene>
<sequence length="300" mass="32748">MNEKLRVVVLEGGLSQERAVSLQSGRAVTAALRQLGYPVEEIDLKEAEVLIPDGTDIVFLCLHGTFGEDGQVQRLLLRRGIPFTGSGAEASERAFDKSWSKEVFQKVGVPTPNWALARSADQLPLPLPFVIKPARQGSSFGVSRVFQKEEYPEAYAKAQAEDHLVVAESYIEGRELTVGILGDELLPIVEIRPKTGFYDYRNKYTAGASDYLCPAPLSPGQARAAAEAALAGYRALGCTVYGRVDVFLDADGKPWVLEVNTIPGMTETSLLPKAAQAAGIAFPQLCERVLRLSWLKRREA</sequence>
<dbReference type="InterPro" id="IPR011095">
    <property type="entry name" value="Dala_Dala_lig_C"/>
</dbReference>
<feature type="active site" evidence="17">
    <location>
        <position position="138"/>
    </location>
</feature>
<keyword evidence="6 16" id="KW-0436">Ligase</keyword>
<feature type="binding site" evidence="18">
    <location>
        <position position="258"/>
    </location>
    <ligand>
        <name>Mg(2+)</name>
        <dbReference type="ChEBI" id="CHEBI:18420"/>
        <label>2</label>
    </ligand>
</feature>
<dbReference type="SUPFAM" id="SSF52440">
    <property type="entry name" value="PreATP-grasp domain"/>
    <property type="match status" value="1"/>
</dbReference>
<dbReference type="SUPFAM" id="SSF56059">
    <property type="entry name" value="Glutathione synthetase ATP-binding domain-like"/>
    <property type="match status" value="1"/>
</dbReference>
<evidence type="ECO:0000256" key="6">
    <source>
        <dbReference type="ARBA" id="ARBA00022598"/>
    </source>
</evidence>
<dbReference type="InterPro" id="IPR013815">
    <property type="entry name" value="ATP_grasp_subdomain_1"/>
</dbReference>
<keyword evidence="22" id="KW-1185">Reference proteome</keyword>
<dbReference type="InterPro" id="IPR016185">
    <property type="entry name" value="PreATP-grasp_dom_sf"/>
</dbReference>
<dbReference type="HAMAP" id="MF_00047">
    <property type="entry name" value="Dala_Dala_lig"/>
    <property type="match status" value="1"/>
</dbReference>
<dbReference type="GO" id="GO:0005524">
    <property type="term" value="F:ATP binding"/>
    <property type="evidence" value="ECO:0007669"/>
    <property type="project" value="UniProtKB-UniRule"/>
</dbReference>
<evidence type="ECO:0000256" key="8">
    <source>
        <dbReference type="ARBA" id="ARBA00022741"/>
    </source>
</evidence>
<dbReference type="EC" id="6.3.2.4" evidence="4 16"/>
<dbReference type="PIRSF" id="PIRSF039102">
    <property type="entry name" value="Ddl/VanB"/>
    <property type="match status" value="1"/>
</dbReference>
<dbReference type="Proteomes" id="UP000334923">
    <property type="component" value="Unassembled WGS sequence"/>
</dbReference>
<dbReference type="Gene3D" id="3.40.50.20">
    <property type="match status" value="1"/>
</dbReference>
<evidence type="ECO:0000256" key="10">
    <source>
        <dbReference type="ARBA" id="ARBA00022842"/>
    </source>
</evidence>
<dbReference type="GO" id="GO:0071555">
    <property type="term" value="P:cell wall organization"/>
    <property type="evidence" value="ECO:0007669"/>
    <property type="project" value="UniProtKB-KW"/>
</dbReference>
<keyword evidence="11 16" id="KW-0133">Cell shape</keyword>
<dbReference type="GO" id="GO:0046872">
    <property type="term" value="F:metal ion binding"/>
    <property type="evidence" value="ECO:0007669"/>
    <property type="project" value="UniProtKB-KW"/>
</dbReference>
<dbReference type="UniPathway" id="UPA00219"/>
<evidence type="ECO:0000256" key="14">
    <source>
        <dbReference type="ARBA" id="ARBA00023316"/>
    </source>
</evidence>
<evidence type="ECO:0000256" key="13">
    <source>
        <dbReference type="ARBA" id="ARBA00023211"/>
    </source>
</evidence>
<dbReference type="Pfam" id="PF01820">
    <property type="entry name" value="Dala_Dala_lig_N"/>
    <property type="match status" value="1"/>
</dbReference>
<dbReference type="NCBIfam" id="TIGR01205">
    <property type="entry name" value="D_ala_D_alaTIGR"/>
    <property type="match status" value="1"/>
</dbReference>
<proteinExistence type="inferred from homology"/>
<feature type="binding site" evidence="18">
    <location>
        <position position="258"/>
    </location>
    <ligand>
        <name>Mg(2+)</name>
        <dbReference type="ChEBI" id="CHEBI:18420"/>
        <label>1</label>
    </ligand>
</feature>
<keyword evidence="9 19" id="KW-0067">ATP-binding</keyword>
<comment type="similarity">
    <text evidence="3 16">Belongs to the D-alanine--D-alanine ligase family.</text>
</comment>
<dbReference type="InterPro" id="IPR005905">
    <property type="entry name" value="D_ala_D_ala"/>
</dbReference>
<dbReference type="Pfam" id="PF07478">
    <property type="entry name" value="Dala_Dala_lig_C"/>
    <property type="match status" value="1"/>
</dbReference>